<name>A0A9D1GHX1_9FIRM</name>
<dbReference type="AlphaFoldDB" id="A0A9D1GHX1"/>
<protein>
    <submittedName>
        <fullName evidence="1">Uncharacterized protein</fullName>
    </submittedName>
</protein>
<dbReference type="EMBL" id="DVKS01000053">
    <property type="protein sequence ID" value="HIT41106.1"/>
    <property type="molecule type" value="Genomic_DNA"/>
</dbReference>
<comment type="caution">
    <text evidence="1">The sequence shown here is derived from an EMBL/GenBank/DDBJ whole genome shotgun (WGS) entry which is preliminary data.</text>
</comment>
<gene>
    <name evidence="1" type="ORF">IAB60_03225</name>
</gene>
<reference evidence="1" key="2">
    <citation type="journal article" date="2021" name="PeerJ">
        <title>Extensive microbial diversity within the chicken gut microbiome revealed by metagenomics and culture.</title>
        <authorList>
            <person name="Gilroy R."/>
            <person name="Ravi A."/>
            <person name="Getino M."/>
            <person name="Pursley I."/>
            <person name="Horton D.L."/>
            <person name="Alikhan N.F."/>
            <person name="Baker D."/>
            <person name="Gharbi K."/>
            <person name="Hall N."/>
            <person name="Watson M."/>
            <person name="Adriaenssens E.M."/>
            <person name="Foster-Nyarko E."/>
            <person name="Jarju S."/>
            <person name="Secka A."/>
            <person name="Antonio M."/>
            <person name="Oren A."/>
            <person name="Chaudhuri R.R."/>
            <person name="La Ragione R."/>
            <person name="Hildebrand F."/>
            <person name="Pallen M.J."/>
        </authorList>
    </citation>
    <scope>NUCLEOTIDE SEQUENCE</scope>
    <source>
        <strain evidence="1">CHK123-3438</strain>
    </source>
</reference>
<proteinExistence type="predicted"/>
<evidence type="ECO:0000313" key="2">
    <source>
        <dbReference type="Proteomes" id="UP000886860"/>
    </source>
</evidence>
<accession>A0A9D1GHX1</accession>
<evidence type="ECO:0000313" key="1">
    <source>
        <dbReference type="EMBL" id="HIT41106.1"/>
    </source>
</evidence>
<organism evidence="1 2">
    <name type="scientific">Candidatus Caccovicinus merdipullorum</name>
    <dbReference type="NCBI Taxonomy" id="2840724"/>
    <lineage>
        <taxon>Bacteria</taxon>
        <taxon>Bacillati</taxon>
        <taxon>Bacillota</taxon>
        <taxon>Clostridia</taxon>
        <taxon>Eubacteriales</taxon>
        <taxon>Candidatus Caccovicinus</taxon>
    </lineage>
</organism>
<reference evidence="1" key="1">
    <citation type="submission" date="2020-10" db="EMBL/GenBank/DDBJ databases">
        <authorList>
            <person name="Gilroy R."/>
        </authorList>
    </citation>
    <scope>NUCLEOTIDE SEQUENCE</scope>
    <source>
        <strain evidence="1">CHK123-3438</strain>
    </source>
</reference>
<sequence>MDQKEIRDAVLAGEAALDSLRSAREKLESAKNWGVFDMLGGGMVSSFIKHSRMDDASAYIEDAKRKLTVFERELGDIKVSADLSMELGSFMRFADTFMDNIFVDVMVQSRINEVITGIDNISGRVREILARLYPLF</sequence>
<dbReference type="Proteomes" id="UP000886860">
    <property type="component" value="Unassembled WGS sequence"/>
</dbReference>